<dbReference type="OrthoDB" id="9806457at2"/>
<dbReference type="PANTHER" id="PTHR46732">
    <property type="entry name" value="ATP-DEPENDENT PROTEASE LA (LON) DOMAIN PROTEIN"/>
    <property type="match status" value="1"/>
</dbReference>
<dbReference type="InterPro" id="IPR003111">
    <property type="entry name" value="Lon_prtase_N"/>
</dbReference>
<dbReference type="InterPro" id="IPR046336">
    <property type="entry name" value="Lon_prtase_N_sf"/>
</dbReference>
<dbReference type="Gene3D" id="2.30.130.40">
    <property type="entry name" value="LON domain-like"/>
    <property type="match status" value="1"/>
</dbReference>
<accession>A0A347UJQ1</accession>
<evidence type="ECO:0000313" key="3">
    <source>
        <dbReference type="Proteomes" id="UP000261704"/>
    </source>
</evidence>
<dbReference type="GO" id="GO:0006508">
    <property type="term" value="P:proteolysis"/>
    <property type="evidence" value="ECO:0007669"/>
    <property type="project" value="UniProtKB-KW"/>
</dbReference>
<name>A0A347UJQ1_9RHOB</name>
<evidence type="ECO:0000259" key="1">
    <source>
        <dbReference type="PROSITE" id="PS51787"/>
    </source>
</evidence>
<proteinExistence type="predicted"/>
<dbReference type="SMART" id="SM00464">
    <property type="entry name" value="LON"/>
    <property type="match status" value="1"/>
</dbReference>
<dbReference type="PROSITE" id="PS51787">
    <property type="entry name" value="LON_N"/>
    <property type="match status" value="1"/>
</dbReference>
<feature type="domain" description="Lon N-terminal" evidence="1">
    <location>
        <begin position="11"/>
        <end position="202"/>
    </location>
</feature>
<dbReference type="KEGG" id="pamo:BAR1_14755"/>
<dbReference type="PANTHER" id="PTHR46732:SF8">
    <property type="entry name" value="ATP-DEPENDENT PROTEASE LA (LON) DOMAIN PROTEIN"/>
    <property type="match status" value="1"/>
</dbReference>
<dbReference type="InterPro" id="IPR015947">
    <property type="entry name" value="PUA-like_sf"/>
</dbReference>
<reference evidence="2 3" key="1">
    <citation type="submission" date="2018-09" db="EMBL/GenBank/DDBJ databases">
        <title>Profundibacter amoris BAR1 gen. nov., sp. nov., a new member of the Roseobacter clade isolated at Lokis Castle Vent Field on the Arctic Mid-Oceanic Ridge.</title>
        <authorList>
            <person name="Le Moine Bauer S."/>
            <person name="Sjoeberg A.G."/>
            <person name="L'Haridon S."/>
            <person name="Stokke R."/>
            <person name="Roalkvam I."/>
            <person name="Steen I.H."/>
            <person name="Dahle H."/>
        </authorList>
    </citation>
    <scope>NUCLEOTIDE SEQUENCE [LARGE SCALE GENOMIC DNA]</scope>
    <source>
        <strain evidence="2 3">BAR1</strain>
    </source>
</reference>
<dbReference type="AlphaFoldDB" id="A0A347UJQ1"/>
<dbReference type="SUPFAM" id="SSF88697">
    <property type="entry name" value="PUA domain-like"/>
    <property type="match status" value="1"/>
</dbReference>
<keyword evidence="3" id="KW-1185">Reference proteome</keyword>
<protein>
    <submittedName>
        <fullName evidence="2">ATP-dependent protease</fullName>
    </submittedName>
</protein>
<keyword evidence="2" id="KW-0378">Hydrolase</keyword>
<dbReference type="GO" id="GO:0008233">
    <property type="term" value="F:peptidase activity"/>
    <property type="evidence" value="ECO:0007669"/>
    <property type="project" value="UniProtKB-KW"/>
</dbReference>
<sequence length="212" mass="23946">MIPAANLPDTIPLFPLSGAIVVPRGRLPLNIFEPRYLAMLEDVLKTRERLIGVIQPVDKDPEGELHAIGCAGRITGFNEAKDGRYMITLTGVSRFRLQEQVEGFTPYLRGRIDWQGFARDLGGVEHITSFDRERFLDLLERFFTAQELESDWDNLTKAEPEMLINSLSMLAPFSPEDKQALLEAPTLADRRDTLVTLMEFVLRRVEGGGVMQ</sequence>
<evidence type="ECO:0000313" key="2">
    <source>
        <dbReference type="EMBL" id="AXX99079.1"/>
    </source>
</evidence>
<keyword evidence="2" id="KW-0645">Protease</keyword>
<organism evidence="2 3">
    <name type="scientific">Profundibacter amoris</name>
    <dbReference type="NCBI Taxonomy" id="2171755"/>
    <lineage>
        <taxon>Bacteria</taxon>
        <taxon>Pseudomonadati</taxon>
        <taxon>Pseudomonadota</taxon>
        <taxon>Alphaproteobacteria</taxon>
        <taxon>Rhodobacterales</taxon>
        <taxon>Paracoccaceae</taxon>
        <taxon>Profundibacter</taxon>
    </lineage>
</organism>
<dbReference type="EMBL" id="CP032125">
    <property type="protein sequence ID" value="AXX99079.1"/>
    <property type="molecule type" value="Genomic_DNA"/>
</dbReference>
<dbReference type="Pfam" id="PF02190">
    <property type="entry name" value="LON_substr_bdg"/>
    <property type="match status" value="1"/>
</dbReference>
<dbReference type="RefSeq" id="WP_118943732.1">
    <property type="nucleotide sequence ID" value="NZ_CP032125.1"/>
</dbReference>
<dbReference type="Proteomes" id="UP000261704">
    <property type="component" value="Chromosome"/>
</dbReference>
<gene>
    <name evidence="2" type="ORF">BAR1_14755</name>
</gene>